<keyword evidence="2" id="KW-1133">Transmembrane helix</keyword>
<keyword evidence="2" id="KW-0472">Membrane</keyword>
<comment type="caution">
    <text evidence="4">The sequence shown here is derived from an EMBL/GenBank/DDBJ whole genome shotgun (WGS) entry which is preliminary data.</text>
</comment>
<protein>
    <recommendedName>
        <fullName evidence="3">M23ase beta-sheet core domain-containing protein</fullName>
    </recommendedName>
</protein>
<dbReference type="Gene3D" id="1.10.530.10">
    <property type="match status" value="1"/>
</dbReference>
<keyword evidence="2" id="KW-0812">Transmembrane</keyword>
<accession>A0A419ACG0</accession>
<dbReference type="EMBL" id="QZEW01000003">
    <property type="protein sequence ID" value="RJL21832.1"/>
    <property type="molecule type" value="Genomic_DNA"/>
</dbReference>
<proteinExistence type="predicted"/>
<evidence type="ECO:0000313" key="5">
    <source>
        <dbReference type="Proteomes" id="UP000283587"/>
    </source>
</evidence>
<reference evidence="5" key="1">
    <citation type="submission" date="2018-09" db="EMBL/GenBank/DDBJ databases">
        <title>Paracoccus onubensis nov. sp. a moderate halophilic bacterium isolated from Gruta de las Maravillas (Aracena, Spain).</title>
        <authorList>
            <person name="Jurado V."/>
            <person name="Gutierrez-Patricio S."/>
            <person name="Gonzalez-Pimentel J.L."/>
            <person name="Miller A.Z."/>
            <person name="Laiz L."/>
            <person name="Saiz-Jimenez C."/>
        </authorList>
    </citation>
    <scope>NUCLEOTIDE SEQUENCE [LARGE SCALE GENOMIC DNA]</scope>
    <source>
        <strain evidence="5">DSM 26381</strain>
    </source>
</reference>
<dbReference type="OrthoDB" id="9805070at2"/>
<dbReference type="Pfam" id="PF01551">
    <property type="entry name" value="Peptidase_M23"/>
    <property type="match status" value="1"/>
</dbReference>
<evidence type="ECO:0000256" key="2">
    <source>
        <dbReference type="SAM" id="Phobius"/>
    </source>
</evidence>
<dbReference type="CDD" id="cd12797">
    <property type="entry name" value="M23_peptidase"/>
    <property type="match status" value="1"/>
</dbReference>
<dbReference type="PANTHER" id="PTHR21666:SF289">
    <property type="entry name" value="L-ALA--D-GLU ENDOPEPTIDASE"/>
    <property type="match status" value="1"/>
</dbReference>
<evidence type="ECO:0000259" key="3">
    <source>
        <dbReference type="Pfam" id="PF01551"/>
    </source>
</evidence>
<evidence type="ECO:0000256" key="1">
    <source>
        <dbReference type="ARBA" id="ARBA00022729"/>
    </source>
</evidence>
<keyword evidence="5" id="KW-1185">Reference proteome</keyword>
<dbReference type="Proteomes" id="UP000283587">
    <property type="component" value="Unassembled WGS sequence"/>
</dbReference>
<name>A0A419ACG0_9RHOB</name>
<dbReference type="SUPFAM" id="SSF51261">
    <property type="entry name" value="Duplicated hybrid motif"/>
    <property type="match status" value="1"/>
</dbReference>
<gene>
    <name evidence="4" type="ORF">D3P05_01030</name>
</gene>
<dbReference type="SUPFAM" id="SSF53955">
    <property type="entry name" value="Lysozyme-like"/>
    <property type="match status" value="1"/>
</dbReference>
<dbReference type="Gene3D" id="2.70.70.10">
    <property type="entry name" value="Glucose Permease (Domain IIA)"/>
    <property type="match status" value="1"/>
</dbReference>
<dbReference type="InterPro" id="IPR050570">
    <property type="entry name" value="Cell_wall_metabolism_enzyme"/>
</dbReference>
<keyword evidence="1" id="KW-0732">Signal</keyword>
<dbReference type="GO" id="GO:0004222">
    <property type="term" value="F:metalloendopeptidase activity"/>
    <property type="evidence" value="ECO:0007669"/>
    <property type="project" value="TreeGrafter"/>
</dbReference>
<dbReference type="RefSeq" id="WP_119896334.1">
    <property type="nucleotide sequence ID" value="NZ_QNRC01000038.1"/>
</dbReference>
<sequence length="740" mass="77829">MGAAEVDPRFRQMGQGARRRRRRVLAIRWGAGLSVLAVAGTIGWWQFRPELAWFRGGDMDEGLVQVEAQFDIAPVVRADTFTDIPGDPLIIPAPDDAGPRDARQLPAPAALPGRGPRTVPGGMVTLLDGPLLSRDRQLVAMLPSTREEFALFQAERSRARLTDAAFRPDAPSGLQLPAEQRATSGVAFLRDASLRAPLWRDLILETTREVEAEQLLAENGFDTGAAARLAARIESQIGIEGALPAGSVLALRYRSRGGAREVVQLSLYGAGGYVGSLAMNPAGQLVPAADAWADQPLLDDLLARQGEGAGTGGQQRLLDLVYSAALRNDVPPEIIGEALAMMSKVYDLDSYADEADRLTLIYAPVAGPAQPGAILFAGISGPGGERPCYVVPEGEGFACHAPSARVQRREGGVSLTPPVAGVLSQRFVPPGEGAGDGEGAADRLRGHVVWSAPEGSPVMAAGGGRITARSVDGTGDGARLEITHENGMVSRYSGLASLSASAAAEDHVAGGTVIGTVGRPEGQSAPGLVFQLLSDGAPVDPLPWLSSAGEVLASDAIEALIGRIITVESAGNAAARNPLSTATGLGQFIESTWLRMMQSYRPDMARSLSRRELLDLRLNPDLSRQMVRHLAQENEAFLRARGHAISPGRLYLAHFLGPAGADQALRADPSATVLQVMGPQVVSANPFLRGYSIGDLRNWADRKMSGAGAAQVALAPEPPVSPEIRAYVAAMDRLRSAGGG</sequence>
<feature type="domain" description="M23ase beta-sheet core" evidence="3">
    <location>
        <begin position="449"/>
        <end position="541"/>
    </location>
</feature>
<dbReference type="PANTHER" id="PTHR21666">
    <property type="entry name" value="PEPTIDASE-RELATED"/>
    <property type="match status" value="1"/>
</dbReference>
<feature type="transmembrane region" description="Helical" evidence="2">
    <location>
        <begin position="25"/>
        <end position="45"/>
    </location>
</feature>
<dbReference type="AlphaFoldDB" id="A0A419ACG0"/>
<dbReference type="InterPro" id="IPR016047">
    <property type="entry name" value="M23ase_b-sheet_dom"/>
</dbReference>
<dbReference type="InterPro" id="IPR023346">
    <property type="entry name" value="Lysozyme-like_dom_sf"/>
</dbReference>
<organism evidence="4 5">
    <name type="scientific">Paracoccus siganidrum</name>
    <dbReference type="NCBI Taxonomy" id="1276757"/>
    <lineage>
        <taxon>Bacteria</taxon>
        <taxon>Pseudomonadati</taxon>
        <taxon>Pseudomonadota</taxon>
        <taxon>Alphaproteobacteria</taxon>
        <taxon>Rhodobacterales</taxon>
        <taxon>Paracoccaceae</taxon>
        <taxon>Paracoccus</taxon>
    </lineage>
</organism>
<dbReference type="InterPro" id="IPR011055">
    <property type="entry name" value="Dup_hybrid_motif"/>
</dbReference>
<evidence type="ECO:0000313" key="4">
    <source>
        <dbReference type="EMBL" id="RJL21832.1"/>
    </source>
</evidence>